<sequence length="279" mass="32272">MFTIVTHHIPDLDAVTSVWLIKRFLPNWQDANIAFVPAGETLNKEIADSDSHILHVDTGFGILDHHQSDAYTCAAKKTYEYLQQKINRDESWKDEAIERMVEVVNFYDHFREVTIADIMADYHVFDLVSIFDGIKSAYTDDNAKIINFGLEILDMVYKVMQERVWAEEVLEREGTEFVSNWGKAIAFETINDTVLKLAQKKGYILVVRKDPKKGYIRIKGNPLSKVDLTEKFKIFQKSDPHATWYLHPSKKLLLNGSTRNPNMKPTKLKLNQIIKILQK</sequence>
<evidence type="ECO:0000313" key="3">
    <source>
        <dbReference type="Proteomes" id="UP000034176"/>
    </source>
</evidence>
<reference evidence="2 3" key="1">
    <citation type="journal article" date="2015" name="Nature">
        <title>rRNA introns, odd ribosomes, and small enigmatic genomes across a large radiation of phyla.</title>
        <authorList>
            <person name="Brown C.T."/>
            <person name="Hug L.A."/>
            <person name="Thomas B.C."/>
            <person name="Sharon I."/>
            <person name="Castelle C.J."/>
            <person name="Singh A."/>
            <person name="Wilkins M.J."/>
            <person name="Williams K.H."/>
            <person name="Banfield J.F."/>
        </authorList>
    </citation>
    <scope>NUCLEOTIDE SEQUENCE [LARGE SCALE GENOMIC DNA]</scope>
</reference>
<feature type="domain" description="ChrB C-terminal" evidence="1">
    <location>
        <begin position="5"/>
        <end position="159"/>
    </location>
</feature>
<dbReference type="EMBL" id="LBPN01000008">
    <property type="protein sequence ID" value="KKP59295.1"/>
    <property type="molecule type" value="Genomic_DNA"/>
</dbReference>
<name>A0A0G0D7N5_9BACT</name>
<gene>
    <name evidence="2" type="ORF">UR52_C0008G0005</name>
</gene>
<protein>
    <recommendedName>
        <fullName evidence="1">ChrB C-terminal domain-containing protein</fullName>
    </recommendedName>
</protein>
<dbReference type="AlphaFoldDB" id="A0A0G0D7N5"/>
<dbReference type="Pfam" id="PF09828">
    <property type="entry name" value="ChrB_C"/>
    <property type="match status" value="1"/>
</dbReference>
<dbReference type="Proteomes" id="UP000034176">
    <property type="component" value="Unassembled WGS sequence"/>
</dbReference>
<dbReference type="SUPFAM" id="SSF64182">
    <property type="entry name" value="DHH phosphoesterases"/>
    <property type="match status" value="1"/>
</dbReference>
<dbReference type="InterPro" id="IPR018634">
    <property type="entry name" value="ChrB_C"/>
</dbReference>
<proteinExistence type="predicted"/>
<comment type="caution">
    <text evidence="2">The sequence shown here is derived from an EMBL/GenBank/DDBJ whole genome shotgun (WGS) entry which is preliminary data.</text>
</comment>
<evidence type="ECO:0000259" key="1">
    <source>
        <dbReference type="Pfam" id="PF09828"/>
    </source>
</evidence>
<organism evidence="2 3">
    <name type="scientific">Candidatus Gottesmanbacteria bacterium GW2011_GWA1_34_13</name>
    <dbReference type="NCBI Taxonomy" id="1618434"/>
    <lineage>
        <taxon>Bacteria</taxon>
        <taxon>Candidatus Gottesmaniibacteriota</taxon>
    </lineage>
</organism>
<evidence type="ECO:0000313" key="2">
    <source>
        <dbReference type="EMBL" id="KKP59295.1"/>
    </source>
</evidence>
<accession>A0A0G0D7N5</accession>
<dbReference type="InterPro" id="IPR038763">
    <property type="entry name" value="DHH_sf"/>
</dbReference>
<dbReference type="STRING" id="1618434.UR52_C0008G0005"/>